<reference evidence="7 8" key="1">
    <citation type="submission" date="2019-06" db="EMBL/GenBank/DDBJ databases">
        <title>Sequencing the genomes of 1000 actinobacteria strains.</title>
        <authorList>
            <person name="Klenk H.-P."/>
        </authorList>
    </citation>
    <scope>NUCLEOTIDE SEQUENCE [LARGE SCALE GENOMIC DNA]</scope>
    <source>
        <strain evidence="7 8">DSM 44819</strain>
    </source>
</reference>
<dbReference type="PANTHER" id="PTHR43272">
    <property type="entry name" value="LONG-CHAIN-FATTY-ACID--COA LIGASE"/>
    <property type="match status" value="1"/>
</dbReference>
<dbReference type="InterPro" id="IPR000873">
    <property type="entry name" value="AMP-dep_synth/lig_dom"/>
</dbReference>
<keyword evidence="2" id="KW-0597">Phosphoprotein</keyword>
<proteinExistence type="predicted"/>
<dbReference type="PANTHER" id="PTHR43272:SF33">
    <property type="entry name" value="AMP-BINDING DOMAIN-CONTAINING PROTEIN-RELATED"/>
    <property type="match status" value="1"/>
</dbReference>
<keyword evidence="9" id="KW-1185">Reference proteome</keyword>
<dbReference type="PROSITE" id="PS00012">
    <property type="entry name" value="PHOSPHOPANTETHEINE"/>
    <property type="match status" value="1"/>
</dbReference>
<evidence type="ECO:0000313" key="7">
    <source>
        <dbReference type="EMBL" id="TQL38080.1"/>
    </source>
</evidence>
<evidence type="ECO:0000256" key="4">
    <source>
        <dbReference type="ARBA" id="ARBA00022840"/>
    </source>
</evidence>
<organism evidence="7 8">
    <name type="scientific">Salinispora arenicola</name>
    <dbReference type="NCBI Taxonomy" id="168697"/>
    <lineage>
        <taxon>Bacteria</taxon>
        <taxon>Bacillati</taxon>
        <taxon>Actinomycetota</taxon>
        <taxon>Actinomycetes</taxon>
        <taxon>Micromonosporales</taxon>
        <taxon>Micromonosporaceae</taxon>
        <taxon>Salinispora</taxon>
    </lineage>
</organism>
<keyword evidence="7" id="KW-0436">Ligase</keyword>
<evidence type="ECO:0000256" key="1">
    <source>
        <dbReference type="ARBA" id="ARBA00022450"/>
    </source>
</evidence>
<comment type="caution">
    <text evidence="7">The sequence shown here is derived from an EMBL/GenBank/DDBJ whole genome shotgun (WGS) entry which is preliminary data.</text>
</comment>
<dbReference type="Gene3D" id="3.40.50.720">
    <property type="entry name" value="NAD(P)-binding Rossmann-like Domain"/>
    <property type="match status" value="1"/>
</dbReference>
<keyword evidence="3" id="KW-0547">Nucleotide-binding</keyword>
<dbReference type="SUPFAM" id="SSF56801">
    <property type="entry name" value="Acetyl-CoA synthetase-like"/>
    <property type="match status" value="1"/>
</dbReference>
<dbReference type="GO" id="GO:0005524">
    <property type="term" value="F:ATP binding"/>
    <property type="evidence" value="ECO:0007669"/>
    <property type="project" value="UniProtKB-KW"/>
</dbReference>
<feature type="domain" description="Carrier" evidence="5">
    <location>
        <begin position="651"/>
        <end position="726"/>
    </location>
</feature>
<sequence>METPDDVTTTEQTLTERLIAEDEQIRRAQVSAEVSAAMRVPGMSQAQIVAAGFTGYADRAALGERAREAVTDPVTGRTTHRLLPWFDTITYGEVRSRVLAISAAWWHDVDAPLRPGAFVVSVGVPSADLVTVELAVLHTGAVSVPLQVSSTAEQLRPILDEAAPLIVATSVDRLAVVTAAMSGSASVRRIMVLNHDAAITAHRDAVDAARSALAGTAVAVHTLTEVLDRGRGLPAPEPYTAPTGEDPLSLLIYTSGSTGTPKGAMFPESMTRANWVRFDPKPTDMAVIRLNYLPLSHNVGRIVLFEALAVGGIAFFTAHSDLSTFLEDMALARPTDLFLIPRLCDMLAQRHDSELARRRITTADHEGVRQVHTHLREAVLGGRVTRAMSLSAPLSPQLRRFVESCLGFAVHDVFGSTEAGGLLVNGRVLRPPVLDYRLVDVPDLGYFTTDRPYPRGELLVRTATIIPGYYQRPELNAELFTEDGYYRTGDIMAEYGPDHLGYVDRTTSVLKLSQGEFVAVSRLEELFAASPLIRQIYLYGNSERPYLLAVVVPTEEAHAATREPAALKAVLGESLQRIAQQHGLHPYEVPRDLLIETTPFSTANGLLSDIRKPLRPKLKTQYAPRLEALYTELAEREADRIRTLRDAGSAQPVLPALREAARAFLGRPGAALDANDRFVDLGGDSLSALALSNLLSDIFEVRVPVGIMISATGTLGSVAAWIEAERATAGAGIGRATPTSVHGANLTQVHADDLTLGTFLDVTTLAAAACLPRAPLSDPRVVLLTGATGYLGRFLALEWLDRLSRSGGTLVCVVRAADDAEAARRLESVYGSSDPELLERFRSLAGHVRVLAGDVAEARFGLPAGVWQELAETVDLIVHSAALVNHVLPYEQLFGPNVAGTAELVRLAVSVRVKGIAFLSTVAVITSQTTTPDEDADIRQASPHRVLDDSYANGYAASKWAGEVLLRRAHEEYGVPVSVFRSDVILAHSRYAGQLNVPDMFTRLLLSILATGIAPASFYRTGPDGERQPAHYDGLPVDFTAAAVAAVGVTEGHRTFNVLNPHEDGIGLDTFVDWLVAAGYPVQRIADHDEWVTRFATALRGLPERQRRSSILPLLHAFAEPAPPTFGSRLPTDRFRAAVKAANVVPGNEIPHLDAALVTKYADDLRLLDLL</sequence>
<gene>
    <name evidence="7" type="ORF">FB564_3256</name>
    <name evidence="6" type="ORF">Sar04_34000</name>
</gene>
<name>A0A542XQI9_SALAC</name>
<evidence type="ECO:0000259" key="5">
    <source>
        <dbReference type="PROSITE" id="PS50075"/>
    </source>
</evidence>
<dbReference type="Pfam" id="PF00550">
    <property type="entry name" value="PP-binding"/>
    <property type="match status" value="1"/>
</dbReference>
<dbReference type="AlphaFoldDB" id="A0A542XQI9"/>
<dbReference type="Gene3D" id="1.10.1200.10">
    <property type="entry name" value="ACP-like"/>
    <property type="match status" value="1"/>
</dbReference>
<dbReference type="SMART" id="SM00823">
    <property type="entry name" value="PKS_PP"/>
    <property type="match status" value="1"/>
</dbReference>
<keyword evidence="1" id="KW-0596">Phosphopantetheine</keyword>
<protein>
    <submittedName>
        <fullName evidence="7">Fatty acid CoA ligase FadD9</fullName>
    </submittedName>
    <submittedName>
        <fullName evidence="6">Oxidoreductase</fullName>
    </submittedName>
</protein>
<dbReference type="Proteomes" id="UP000677457">
    <property type="component" value="Unassembled WGS sequence"/>
</dbReference>
<dbReference type="InterPro" id="IPR036736">
    <property type="entry name" value="ACP-like_sf"/>
</dbReference>
<dbReference type="NCBIfam" id="TIGR01746">
    <property type="entry name" value="Thioester-redct"/>
    <property type="match status" value="1"/>
</dbReference>
<dbReference type="Proteomes" id="UP000315983">
    <property type="component" value="Unassembled WGS sequence"/>
</dbReference>
<reference evidence="6 9" key="2">
    <citation type="submission" date="2021-03" db="EMBL/GenBank/DDBJ databases">
        <title>Whole genome shotgun sequence of Salinispora arenicola NBRC 105043.</title>
        <authorList>
            <person name="Komaki H."/>
            <person name="Tamura T."/>
        </authorList>
    </citation>
    <scope>NUCLEOTIDE SEQUENCE [LARGE SCALE GENOMIC DNA]</scope>
    <source>
        <strain evidence="6 9">NBRC 105043</strain>
    </source>
</reference>
<dbReference type="InterPro" id="IPR010080">
    <property type="entry name" value="Thioester_reductase-like_dom"/>
</dbReference>
<dbReference type="InterPro" id="IPR036291">
    <property type="entry name" value="NAD(P)-bd_dom_sf"/>
</dbReference>
<dbReference type="InterPro" id="IPR009081">
    <property type="entry name" value="PP-bd_ACP"/>
</dbReference>
<dbReference type="InterPro" id="IPR042099">
    <property type="entry name" value="ANL_N_sf"/>
</dbReference>
<dbReference type="Gene3D" id="3.40.50.12780">
    <property type="entry name" value="N-terminal domain of ligase-like"/>
    <property type="match status" value="1"/>
</dbReference>
<dbReference type="SUPFAM" id="SSF51735">
    <property type="entry name" value="NAD(P)-binding Rossmann-fold domains"/>
    <property type="match status" value="1"/>
</dbReference>
<dbReference type="Pfam" id="PF07993">
    <property type="entry name" value="NAD_binding_4"/>
    <property type="match status" value="1"/>
</dbReference>
<dbReference type="SUPFAM" id="SSF47336">
    <property type="entry name" value="ACP-like"/>
    <property type="match status" value="1"/>
</dbReference>
<dbReference type="GO" id="GO:0004467">
    <property type="term" value="F:long-chain fatty acid-CoA ligase activity"/>
    <property type="evidence" value="ECO:0007669"/>
    <property type="project" value="TreeGrafter"/>
</dbReference>
<dbReference type="EMBL" id="BOQM01000026">
    <property type="protein sequence ID" value="GIM86664.1"/>
    <property type="molecule type" value="Genomic_DNA"/>
</dbReference>
<dbReference type="InterPro" id="IPR020806">
    <property type="entry name" value="PKS_PP-bd"/>
</dbReference>
<dbReference type="InterPro" id="IPR006162">
    <property type="entry name" value="Ppantetheine_attach_site"/>
</dbReference>
<evidence type="ECO:0000256" key="3">
    <source>
        <dbReference type="ARBA" id="ARBA00022741"/>
    </source>
</evidence>
<dbReference type="PROSITE" id="PS50075">
    <property type="entry name" value="CARRIER"/>
    <property type="match status" value="1"/>
</dbReference>
<dbReference type="InterPro" id="IPR020845">
    <property type="entry name" value="AMP-binding_CS"/>
</dbReference>
<evidence type="ECO:0000313" key="8">
    <source>
        <dbReference type="Proteomes" id="UP000315983"/>
    </source>
</evidence>
<dbReference type="EMBL" id="VFOL01000001">
    <property type="protein sequence ID" value="TQL38080.1"/>
    <property type="molecule type" value="Genomic_DNA"/>
</dbReference>
<dbReference type="GO" id="GO:0031177">
    <property type="term" value="F:phosphopantetheine binding"/>
    <property type="evidence" value="ECO:0007669"/>
    <property type="project" value="InterPro"/>
</dbReference>
<dbReference type="InterPro" id="IPR046407">
    <property type="entry name" value="CAR"/>
</dbReference>
<evidence type="ECO:0000313" key="9">
    <source>
        <dbReference type="Proteomes" id="UP000677457"/>
    </source>
</evidence>
<evidence type="ECO:0000313" key="6">
    <source>
        <dbReference type="EMBL" id="GIM86664.1"/>
    </source>
</evidence>
<keyword evidence="4" id="KW-0067">ATP-binding</keyword>
<dbReference type="InterPro" id="IPR013120">
    <property type="entry name" value="FAR_NAD-bd"/>
</dbReference>
<dbReference type="NCBIfam" id="NF041592">
    <property type="entry name" value="carboxyl_red"/>
    <property type="match status" value="1"/>
</dbReference>
<dbReference type="GO" id="GO:0050661">
    <property type="term" value="F:NADP binding"/>
    <property type="evidence" value="ECO:0007669"/>
    <property type="project" value="InterPro"/>
</dbReference>
<dbReference type="GO" id="GO:0016620">
    <property type="term" value="F:oxidoreductase activity, acting on the aldehyde or oxo group of donors, NAD or NADP as acceptor"/>
    <property type="evidence" value="ECO:0007669"/>
    <property type="project" value="InterPro"/>
</dbReference>
<dbReference type="GO" id="GO:0016020">
    <property type="term" value="C:membrane"/>
    <property type="evidence" value="ECO:0007669"/>
    <property type="project" value="TreeGrafter"/>
</dbReference>
<accession>A0A542XQI9</accession>
<dbReference type="PROSITE" id="PS00455">
    <property type="entry name" value="AMP_BINDING"/>
    <property type="match status" value="1"/>
</dbReference>
<evidence type="ECO:0000256" key="2">
    <source>
        <dbReference type="ARBA" id="ARBA00022553"/>
    </source>
</evidence>
<dbReference type="Pfam" id="PF00501">
    <property type="entry name" value="AMP-binding"/>
    <property type="match status" value="1"/>
</dbReference>